<dbReference type="Proteomes" id="UP001589894">
    <property type="component" value="Unassembled WGS sequence"/>
</dbReference>
<keyword evidence="3" id="KW-1185">Reference proteome</keyword>
<comment type="caution">
    <text evidence="2">The sequence shown here is derived from an EMBL/GenBank/DDBJ whole genome shotgun (WGS) entry which is preliminary data.</text>
</comment>
<evidence type="ECO:0000313" key="2">
    <source>
        <dbReference type="EMBL" id="MFC0566780.1"/>
    </source>
</evidence>
<organism evidence="2 3">
    <name type="scientific">Plantactinospora siamensis</name>
    <dbReference type="NCBI Taxonomy" id="555372"/>
    <lineage>
        <taxon>Bacteria</taxon>
        <taxon>Bacillati</taxon>
        <taxon>Actinomycetota</taxon>
        <taxon>Actinomycetes</taxon>
        <taxon>Micromonosporales</taxon>
        <taxon>Micromonosporaceae</taxon>
        <taxon>Plantactinospora</taxon>
    </lineage>
</organism>
<name>A0ABV6P186_9ACTN</name>
<feature type="transmembrane region" description="Helical" evidence="1">
    <location>
        <begin position="31"/>
        <end position="49"/>
    </location>
</feature>
<keyword evidence="1" id="KW-0472">Membrane</keyword>
<keyword evidence="1" id="KW-1133">Transmembrane helix</keyword>
<evidence type="ECO:0000256" key="1">
    <source>
        <dbReference type="SAM" id="Phobius"/>
    </source>
</evidence>
<dbReference type="EMBL" id="JBHLUE010000017">
    <property type="protein sequence ID" value="MFC0566780.1"/>
    <property type="molecule type" value="Genomic_DNA"/>
</dbReference>
<reference evidence="2 3" key="1">
    <citation type="submission" date="2024-09" db="EMBL/GenBank/DDBJ databases">
        <authorList>
            <person name="Sun Q."/>
            <person name="Mori K."/>
        </authorList>
    </citation>
    <scope>NUCLEOTIDE SEQUENCE [LARGE SCALE GENOMIC DNA]</scope>
    <source>
        <strain evidence="2 3">TBRC 2205</strain>
    </source>
</reference>
<evidence type="ECO:0000313" key="3">
    <source>
        <dbReference type="Proteomes" id="UP001589894"/>
    </source>
</evidence>
<accession>A0ABV6P186</accession>
<protein>
    <submittedName>
        <fullName evidence="2">Uncharacterized protein</fullName>
    </submittedName>
</protein>
<keyword evidence="1" id="KW-0812">Transmembrane</keyword>
<proteinExistence type="predicted"/>
<dbReference type="RefSeq" id="WP_377341728.1">
    <property type="nucleotide sequence ID" value="NZ_JBHLUE010000017.1"/>
</dbReference>
<sequence length="79" mass="8199">MALTVAALAVAAAGAVVLRRAEGIGRYGGSLLYLLGQVGLVAAMARAIATRASHFAALGVPTGWTRLELRGLRDPDLRR</sequence>
<gene>
    <name evidence="2" type="ORF">ACFFHU_21900</name>
</gene>